<dbReference type="PANTHER" id="PTHR30573">
    <property type="entry name" value="QUINOLINATE SYNTHETASE A"/>
    <property type="match status" value="1"/>
</dbReference>
<sequence>MDLVDEIDRLKKEKNAVLLVHNYQRAEVQDVQDFLGDSLGLARKASETDADLIVFAGVDFMAEIAKILNPNKKVLITSKEACCPMAAMLSKEELLKAKEQHPSAKVILYVNSSAECKALADCCCTSANADKIVNAMDSDTILFGPDKNLVHYVQERSDKKIIPVPENGHCYVHNIIELPALEVAIERHPKATIIVHPECPADVQDRADYIASTSGMVKLVKELPGKEFIIGTEVGLIHRLQKENPEKKIFPAFENAICRQMKKTTLEDVYLTLKEERNEVQVPKDISEKAVKAINRMLELS</sequence>
<feature type="binding site" evidence="9">
    <location>
        <position position="38"/>
    </location>
    <ligand>
        <name>iminosuccinate</name>
        <dbReference type="ChEBI" id="CHEBI:77875"/>
    </ligand>
</feature>
<reference evidence="11" key="1">
    <citation type="submission" date="2017-09" db="EMBL/GenBank/DDBJ databases">
        <title>The Reconstruction of 2,631 Draft Metagenome-Assembled Genomes from the Global Oceans.</title>
        <authorList>
            <person name="Tully B.J."/>
            <person name="Graham E.D."/>
            <person name="Heidelberg J.F."/>
        </authorList>
    </citation>
    <scope>NUCLEOTIDE SEQUENCE [LARGE SCALE GENOMIC DNA]</scope>
</reference>
<feature type="binding site" evidence="9">
    <location>
        <begin position="109"/>
        <end position="111"/>
    </location>
    <ligand>
        <name>iminosuccinate</name>
        <dbReference type="ChEBI" id="CHEBI:77875"/>
    </ligand>
</feature>
<dbReference type="SUPFAM" id="SSF142754">
    <property type="entry name" value="NadA-like"/>
    <property type="match status" value="1"/>
</dbReference>
<dbReference type="UniPathway" id="UPA00253">
    <property type="reaction ID" value="UER00327"/>
</dbReference>
<dbReference type="NCBIfam" id="NF006878">
    <property type="entry name" value="PRK09375.1-2"/>
    <property type="match status" value="1"/>
</dbReference>
<feature type="binding site" evidence="9">
    <location>
        <position position="170"/>
    </location>
    <ligand>
        <name>[4Fe-4S] cluster</name>
        <dbReference type="ChEBI" id="CHEBI:49883"/>
    </ligand>
</feature>
<feature type="binding site" evidence="9">
    <location>
        <position position="258"/>
    </location>
    <ligand>
        <name>[4Fe-4S] cluster</name>
        <dbReference type="ChEBI" id="CHEBI:49883"/>
    </ligand>
</feature>
<feature type="binding site" evidence="9">
    <location>
        <position position="126"/>
    </location>
    <ligand>
        <name>iminosuccinate</name>
        <dbReference type="ChEBI" id="CHEBI:77875"/>
    </ligand>
</feature>
<gene>
    <name evidence="9" type="primary">nadA</name>
    <name evidence="10" type="ORF">CL943_00100</name>
</gene>
<keyword evidence="7 9" id="KW-0408">Iron</keyword>
<evidence type="ECO:0000256" key="9">
    <source>
        <dbReference type="HAMAP-Rule" id="MF_00568"/>
    </source>
</evidence>
<dbReference type="GO" id="GO:0008987">
    <property type="term" value="F:quinolinate synthetase A activity"/>
    <property type="evidence" value="ECO:0007669"/>
    <property type="project" value="UniProtKB-UniRule"/>
</dbReference>
<dbReference type="GO" id="GO:0005737">
    <property type="term" value="C:cytoplasm"/>
    <property type="evidence" value="ECO:0007669"/>
    <property type="project" value="UniProtKB-SubCell"/>
</dbReference>
<dbReference type="Gene3D" id="3.40.50.10800">
    <property type="entry name" value="NadA-like"/>
    <property type="match status" value="3"/>
</dbReference>
<dbReference type="PANTHER" id="PTHR30573:SF0">
    <property type="entry name" value="QUINOLINATE SYNTHASE, CHLOROPLASTIC"/>
    <property type="match status" value="1"/>
</dbReference>
<evidence type="ECO:0000256" key="8">
    <source>
        <dbReference type="ARBA" id="ARBA00023014"/>
    </source>
</evidence>
<keyword evidence="8 9" id="KW-0411">Iron-sulfur</keyword>
<dbReference type="GO" id="GO:0046872">
    <property type="term" value="F:metal ion binding"/>
    <property type="evidence" value="ECO:0007669"/>
    <property type="project" value="UniProtKB-KW"/>
</dbReference>
<dbReference type="Proteomes" id="UP000226592">
    <property type="component" value="Unassembled WGS sequence"/>
</dbReference>
<proteinExistence type="inferred from homology"/>
<dbReference type="Pfam" id="PF02445">
    <property type="entry name" value="NadA"/>
    <property type="match status" value="1"/>
</dbReference>
<evidence type="ECO:0000313" key="11">
    <source>
        <dbReference type="Proteomes" id="UP000226592"/>
    </source>
</evidence>
<evidence type="ECO:0000256" key="3">
    <source>
        <dbReference type="ARBA" id="ARBA00022485"/>
    </source>
</evidence>
<comment type="cofactor">
    <cofactor evidence="9">
        <name>[4Fe-4S] cluster</name>
        <dbReference type="ChEBI" id="CHEBI:49883"/>
    </cofactor>
    <text evidence="9">Binds 1 [4Fe-4S] cluster per subunit.</text>
</comment>
<protein>
    <recommendedName>
        <fullName evidence="2 9">Quinolinate synthase</fullName>
        <ecNumber evidence="2 9">2.5.1.72</ecNumber>
    </recommendedName>
</protein>
<accession>A0A2D6LZT8</accession>
<comment type="catalytic activity">
    <reaction evidence="9">
        <text>iminosuccinate + dihydroxyacetone phosphate = quinolinate + phosphate + 2 H2O + H(+)</text>
        <dbReference type="Rhea" id="RHEA:25888"/>
        <dbReference type="ChEBI" id="CHEBI:15377"/>
        <dbReference type="ChEBI" id="CHEBI:15378"/>
        <dbReference type="ChEBI" id="CHEBI:29959"/>
        <dbReference type="ChEBI" id="CHEBI:43474"/>
        <dbReference type="ChEBI" id="CHEBI:57642"/>
        <dbReference type="ChEBI" id="CHEBI:77875"/>
        <dbReference type="EC" id="2.5.1.72"/>
    </reaction>
</comment>
<dbReference type="InterPro" id="IPR023066">
    <property type="entry name" value="Quinolinate_synth_type2"/>
</dbReference>
<dbReference type="AlphaFoldDB" id="A0A2D6LZT8"/>
<keyword evidence="5 9" id="KW-0808">Transferase</keyword>
<feature type="binding site" evidence="9">
    <location>
        <position position="213"/>
    </location>
    <ligand>
        <name>iminosuccinate</name>
        <dbReference type="ChEBI" id="CHEBI:77875"/>
    </ligand>
</feature>
<evidence type="ECO:0000313" key="10">
    <source>
        <dbReference type="EMBL" id="MAG21692.1"/>
    </source>
</evidence>
<keyword evidence="4 9" id="KW-0662">Pyridine nucleotide biosynthesis</keyword>
<evidence type="ECO:0000256" key="7">
    <source>
        <dbReference type="ARBA" id="ARBA00023004"/>
    </source>
</evidence>
<name>A0A2D6LZT8_9ARCH</name>
<keyword evidence="3 9" id="KW-0004">4Fe-4S</keyword>
<dbReference type="NCBIfam" id="TIGR00550">
    <property type="entry name" value="nadA"/>
    <property type="match status" value="1"/>
</dbReference>
<keyword evidence="9" id="KW-0963">Cytoplasm</keyword>
<dbReference type="EC" id="2.5.1.72" evidence="2 9"/>
<feature type="binding site" evidence="9">
    <location>
        <begin position="196"/>
        <end position="198"/>
    </location>
    <ligand>
        <name>iminosuccinate</name>
        <dbReference type="ChEBI" id="CHEBI:77875"/>
    </ligand>
</feature>
<comment type="caution">
    <text evidence="10">The sequence shown here is derived from an EMBL/GenBank/DDBJ whole genome shotgun (WGS) entry which is preliminary data.</text>
</comment>
<evidence type="ECO:0000256" key="4">
    <source>
        <dbReference type="ARBA" id="ARBA00022642"/>
    </source>
</evidence>
<comment type="function">
    <text evidence="9">Catalyzes the condensation of iminoaspartate with dihydroxyacetone phosphate to form quinolinate.</text>
</comment>
<dbReference type="HAMAP" id="MF_00568">
    <property type="entry name" value="NadA_type2"/>
    <property type="match status" value="1"/>
</dbReference>
<feature type="binding site" evidence="9">
    <location>
        <position position="21"/>
    </location>
    <ligand>
        <name>iminosuccinate</name>
        <dbReference type="ChEBI" id="CHEBI:77875"/>
    </ligand>
</feature>
<dbReference type="GO" id="GO:0051539">
    <property type="term" value="F:4 iron, 4 sulfur cluster binding"/>
    <property type="evidence" value="ECO:0007669"/>
    <property type="project" value="UniProtKB-KW"/>
</dbReference>
<comment type="pathway">
    <text evidence="1 9">Cofactor biosynthesis; NAD(+) biosynthesis; quinolinate from iminoaspartate: step 1/1.</text>
</comment>
<dbReference type="EMBL" id="NZBU01000001">
    <property type="protein sequence ID" value="MAG21692.1"/>
    <property type="molecule type" value="Genomic_DNA"/>
</dbReference>
<evidence type="ECO:0000256" key="1">
    <source>
        <dbReference type="ARBA" id="ARBA00005065"/>
    </source>
</evidence>
<comment type="subcellular location">
    <subcellularLocation>
        <location evidence="9">Cytoplasm</location>
    </subcellularLocation>
</comment>
<dbReference type="InterPro" id="IPR036094">
    <property type="entry name" value="NadA_sf"/>
</dbReference>
<evidence type="ECO:0000256" key="6">
    <source>
        <dbReference type="ARBA" id="ARBA00022723"/>
    </source>
</evidence>
<keyword evidence="6 9" id="KW-0479">Metal-binding</keyword>
<evidence type="ECO:0000256" key="2">
    <source>
        <dbReference type="ARBA" id="ARBA00012669"/>
    </source>
</evidence>
<evidence type="ECO:0000256" key="5">
    <source>
        <dbReference type="ARBA" id="ARBA00022679"/>
    </source>
</evidence>
<organism evidence="10 11">
    <name type="scientific">Candidatus Iainarchaeum sp</name>
    <dbReference type="NCBI Taxonomy" id="3101447"/>
    <lineage>
        <taxon>Archaea</taxon>
        <taxon>Candidatus Iainarchaeota</taxon>
        <taxon>Candidatus Iainarchaeia</taxon>
        <taxon>Candidatus Iainarchaeales</taxon>
        <taxon>Candidatus Iainarchaeaceae</taxon>
        <taxon>Candidatus Iainarchaeum</taxon>
    </lineage>
</organism>
<dbReference type="GO" id="GO:0034628">
    <property type="term" value="P:'de novo' NAD+ biosynthetic process from L-aspartate"/>
    <property type="evidence" value="ECO:0007669"/>
    <property type="project" value="TreeGrafter"/>
</dbReference>
<comment type="similarity">
    <text evidence="9">Belongs to the quinolinate synthase family. Type 2 subfamily.</text>
</comment>
<dbReference type="InterPro" id="IPR003473">
    <property type="entry name" value="NadA"/>
</dbReference>
<feature type="binding site" evidence="9">
    <location>
        <position position="83"/>
    </location>
    <ligand>
        <name>[4Fe-4S] cluster</name>
        <dbReference type="ChEBI" id="CHEBI:49883"/>
    </ligand>
</feature>